<dbReference type="OrthoDB" id="6703335at2"/>
<reference evidence="1 2" key="1">
    <citation type="submission" date="2018-04" db="EMBL/GenBank/DDBJ databases">
        <title>Genomic Encyclopedia of Archaeal and Bacterial Type Strains, Phase II (KMG-II): from individual species to whole genera.</title>
        <authorList>
            <person name="Goeker M."/>
        </authorList>
    </citation>
    <scope>NUCLEOTIDE SEQUENCE [LARGE SCALE GENOMIC DNA]</scope>
    <source>
        <strain evidence="1 2">DSM 5822</strain>
    </source>
</reference>
<comment type="caution">
    <text evidence="1">The sequence shown here is derived from an EMBL/GenBank/DDBJ whole genome shotgun (WGS) entry which is preliminary data.</text>
</comment>
<proteinExistence type="predicted"/>
<dbReference type="AlphaFoldDB" id="A0A2T5ITF2"/>
<dbReference type="Proteomes" id="UP000244223">
    <property type="component" value="Unassembled WGS sequence"/>
</dbReference>
<gene>
    <name evidence="1" type="ORF">C8N29_12415</name>
</gene>
<protein>
    <submittedName>
        <fullName evidence="1">Uncharacterized protein</fullName>
    </submittedName>
</protein>
<dbReference type="EMBL" id="QAON01000024">
    <property type="protein sequence ID" value="PTQ87093.1"/>
    <property type="molecule type" value="Genomic_DNA"/>
</dbReference>
<dbReference type="RefSeq" id="WP_107866932.1">
    <property type="nucleotide sequence ID" value="NZ_QAON01000024.1"/>
</dbReference>
<sequence length="489" mass="54071">MTTKQDFLNAAAVELSNPQYGKIAALYQAQDPFVVAQIGAMAQMLELYSTQQDIAETEVFLKAREATILADATLKGILPLANSAQVQALVTNPTNNSITLAYGRRLLDDKGRVWRVAATLVIAANSTGIALLNQNELRVINHTIANNQPFYSIALVSNDEGLYLENIRIKDTIGSTDNLYRYAPEFMNVLDGERVYHLETNESRQIIIRLGAQDGTSLVYGFQPPINTVISIELTETSGKLDIATGASFSLEYSNNINEDSLKIVCTAINALGSNPLSLETLSLLSKYNALYDHNAVYLSDFDYLVRRYHGDRVNFLAIWNEQIEEQVRGANVANINKLFIAVQAKNSLEQANIEAEIHTLVQRADNSYKRAIIGVNPQPYPLTITASVAAIHDSVQVEQQIKDTLLAIYGIGQLKVSQGLKNNFNRQEIYQTLKRAIPAFQDALSDFSVNIGALPDPILPEHYFYLHPTTNFTVTVSQINEAGGGLWN</sequence>
<evidence type="ECO:0000313" key="2">
    <source>
        <dbReference type="Proteomes" id="UP000244223"/>
    </source>
</evidence>
<evidence type="ECO:0000313" key="1">
    <source>
        <dbReference type="EMBL" id="PTQ87093.1"/>
    </source>
</evidence>
<keyword evidence="2" id="KW-1185">Reference proteome</keyword>
<organism evidence="1 2">
    <name type="scientific">Agitococcus lubricus</name>
    <dbReference type="NCBI Taxonomy" id="1077255"/>
    <lineage>
        <taxon>Bacteria</taxon>
        <taxon>Pseudomonadati</taxon>
        <taxon>Pseudomonadota</taxon>
        <taxon>Gammaproteobacteria</taxon>
        <taxon>Moraxellales</taxon>
        <taxon>Moraxellaceae</taxon>
        <taxon>Agitococcus</taxon>
    </lineage>
</organism>
<name>A0A2T5ITF2_9GAMM</name>
<accession>A0A2T5ITF2</accession>